<accession>A0A495BI97</accession>
<feature type="domain" description="TniQ" evidence="1">
    <location>
        <begin position="11"/>
        <end position="131"/>
    </location>
</feature>
<evidence type="ECO:0000313" key="3">
    <source>
        <dbReference type="Proteomes" id="UP000279384"/>
    </source>
</evidence>
<organism evidence="2 3">
    <name type="scientific">Vogesella indigofera</name>
    <name type="common">Pseudomonas indigofera</name>
    <dbReference type="NCBI Taxonomy" id="45465"/>
    <lineage>
        <taxon>Bacteria</taxon>
        <taxon>Pseudomonadati</taxon>
        <taxon>Pseudomonadota</taxon>
        <taxon>Betaproteobacteria</taxon>
        <taxon>Neisseriales</taxon>
        <taxon>Chromobacteriaceae</taxon>
        <taxon>Vogesella</taxon>
    </lineage>
</organism>
<dbReference type="Proteomes" id="UP000279384">
    <property type="component" value="Unassembled WGS sequence"/>
</dbReference>
<dbReference type="AlphaFoldDB" id="A0A495BI97"/>
<dbReference type="InterPro" id="IPR009492">
    <property type="entry name" value="TniQ"/>
</dbReference>
<evidence type="ECO:0000259" key="1">
    <source>
        <dbReference type="Pfam" id="PF06527"/>
    </source>
</evidence>
<dbReference type="EMBL" id="RBID01000011">
    <property type="protein sequence ID" value="RKQ61079.1"/>
    <property type="molecule type" value="Genomic_DNA"/>
</dbReference>
<reference evidence="2 3" key="1">
    <citation type="submission" date="2018-10" db="EMBL/GenBank/DDBJ databases">
        <title>Genomic Encyclopedia of Type Strains, Phase IV (KMG-IV): sequencing the most valuable type-strain genomes for metagenomic binning, comparative biology and taxonomic classification.</title>
        <authorList>
            <person name="Goeker M."/>
        </authorList>
    </citation>
    <scope>NUCLEOTIDE SEQUENCE [LARGE SCALE GENOMIC DNA]</scope>
    <source>
        <strain evidence="2 3">DSM 3303</strain>
    </source>
</reference>
<sequence>MNTFTTPILVVHPKPTDTESTLGYCLRLGEANGFRHMKWLSAILTKCGTLSTSVDNLALLTGHGPQELSLLGGPAPAALGPVPNWRLGLKVTYWNHGHRRWCPLCLRQQGIWKTEWMLALQIACPLHKILLHEHCLGCGILVPWYRGSMFHCPCGADLCRSPTAPATSQLLGIASQLSAAFHLATGQSNMPQTRATGTFPLLEPLHLPQLCDLLWLFGAYALHRPGIKPQKIPNHGQMSVILPFLSMAMHVLNNWPHHFHQLLNEYTHPVEGQTASLRVYLRQLHQALAKLLVHPDLQFLRQEFECYVHTRWQDKLILKPELRAAHPIMSATEAAKVLKIPIRTLHHLIAVGALKGCQTIGAHGKTNWLVERVSVELFSRQKHGLLNLAQVESLLRVTQKRIRLLTEHGLLKAVSKETGAVVNSRQWLFHHADINTFLEQLSHGSVSATPECAQLVSFWEITKRWMQGDDAFLAVTQALCSGELQVLGRSPADSGLRALLISRETFKAWHQKYRLSRGFFTIPEAARHIGMNKNLFYHLVNTGHVSTHMEPFGYENKKITGVRLDDLERFTRDYVWGRNLGRLLGLSEHAASSALLSRGIPPICGPTLDGSEGYVFRLEDIPNSPGPITPLRGHF</sequence>
<dbReference type="Pfam" id="PF06527">
    <property type="entry name" value="TniQ"/>
    <property type="match status" value="1"/>
</dbReference>
<evidence type="ECO:0000313" key="2">
    <source>
        <dbReference type="EMBL" id="RKQ61079.1"/>
    </source>
</evidence>
<comment type="caution">
    <text evidence="2">The sequence shown here is derived from an EMBL/GenBank/DDBJ whole genome shotgun (WGS) entry which is preliminary data.</text>
</comment>
<protein>
    <submittedName>
        <fullName evidence="2">TniQ protein</fullName>
    </submittedName>
</protein>
<name>A0A495BI97_VOGIN</name>
<proteinExistence type="predicted"/>
<gene>
    <name evidence="2" type="ORF">C8E02_0846</name>
</gene>